<dbReference type="InterPro" id="IPR032816">
    <property type="entry name" value="VTT_dom"/>
</dbReference>
<dbReference type="AlphaFoldDB" id="A0A1G5W5T1"/>
<organism evidence="8 9">
    <name type="scientific">Allisonella histaminiformans</name>
    <dbReference type="NCBI Taxonomy" id="209880"/>
    <lineage>
        <taxon>Bacteria</taxon>
        <taxon>Bacillati</taxon>
        <taxon>Bacillota</taxon>
        <taxon>Negativicutes</taxon>
        <taxon>Veillonellales</taxon>
        <taxon>Veillonellaceae</taxon>
        <taxon>Allisonella</taxon>
    </lineage>
</organism>
<dbReference type="Proteomes" id="UP000199689">
    <property type="component" value="Unassembled WGS sequence"/>
</dbReference>
<dbReference type="PANTHER" id="PTHR12677">
    <property type="entry name" value="GOLGI APPARATUS MEMBRANE PROTEIN TVP38-RELATED"/>
    <property type="match status" value="1"/>
</dbReference>
<dbReference type="EMBL" id="FMXA01000013">
    <property type="protein sequence ID" value="SDA53046.1"/>
    <property type="molecule type" value="Genomic_DNA"/>
</dbReference>
<dbReference type="STRING" id="209880.SAMN02910343_01129"/>
<reference evidence="8 9" key="1">
    <citation type="submission" date="2016-10" db="EMBL/GenBank/DDBJ databases">
        <authorList>
            <person name="de Groot N.N."/>
        </authorList>
    </citation>
    <scope>NUCLEOTIDE SEQUENCE [LARGE SCALE GENOMIC DNA]</scope>
    <source>
        <strain evidence="8 9">DSM 15230</strain>
    </source>
</reference>
<evidence type="ECO:0000259" key="7">
    <source>
        <dbReference type="Pfam" id="PF09335"/>
    </source>
</evidence>
<feature type="domain" description="VTT" evidence="7">
    <location>
        <begin position="108"/>
        <end position="223"/>
    </location>
</feature>
<evidence type="ECO:0000256" key="3">
    <source>
        <dbReference type="ARBA" id="ARBA00022692"/>
    </source>
</evidence>
<keyword evidence="4 6" id="KW-1133">Transmembrane helix</keyword>
<comment type="similarity">
    <text evidence="6">Belongs to the TVP38/TMEM64 family.</text>
</comment>
<name>A0A1G5W5T1_9FIRM</name>
<dbReference type="PANTHER" id="PTHR12677:SF59">
    <property type="entry name" value="GOLGI APPARATUS MEMBRANE PROTEIN TVP38-RELATED"/>
    <property type="match status" value="1"/>
</dbReference>
<feature type="transmembrane region" description="Helical" evidence="6">
    <location>
        <begin position="80"/>
        <end position="100"/>
    </location>
</feature>
<comment type="subcellular location">
    <subcellularLocation>
        <location evidence="1 6">Cell membrane</location>
        <topology evidence="1 6">Multi-pass membrane protein</topology>
    </subcellularLocation>
</comment>
<sequence>MTYSPGLLMMKLQAGNVSLLPENRPGRNMNKQHVKQQSDAKIKLIILAVIFFLFALIYVINPGFYRTMYYLSVNGDLNGTISYLRSFGPYAVLVSILLDVLVNVSGVLPSIFISTANALVFGLFWGFILSWLSEVIGVVISFLLMRLMFRDLARHLMEKNRLIRKMGTYDNWKIVALSRMIPYLPNGLVTAVCAVSDISFLHHLEGSLIGKFPSVFIEVFVGHDIVYYETNGARLLGLIIGVAVVYGLLWAWKRRR</sequence>
<keyword evidence="5 6" id="KW-0472">Membrane</keyword>
<proteinExistence type="inferred from homology"/>
<accession>A0A1G5W5T1</accession>
<feature type="transmembrane region" description="Helical" evidence="6">
    <location>
        <begin position="42"/>
        <end position="60"/>
    </location>
</feature>
<keyword evidence="9" id="KW-1185">Reference proteome</keyword>
<dbReference type="InterPro" id="IPR015414">
    <property type="entry name" value="TMEM64"/>
</dbReference>
<gene>
    <name evidence="8" type="ORF">SAMN02910343_01129</name>
</gene>
<evidence type="ECO:0000256" key="5">
    <source>
        <dbReference type="ARBA" id="ARBA00023136"/>
    </source>
</evidence>
<evidence type="ECO:0000313" key="9">
    <source>
        <dbReference type="Proteomes" id="UP000199689"/>
    </source>
</evidence>
<evidence type="ECO:0000256" key="6">
    <source>
        <dbReference type="RuleBase" id="RU366058"/>
    </source>
</evidence>
<protein>
    <recommendedName>
        <fullName evidence="6">TVP38/TMEM64 family membrane protein</fullName>
    </recommendedName>
</protein>
<evidence type="ECO:0000256" key="1">
    <source>
        <dbReference type="ARBA" id="ARBA00004651"/>
    </source>
</evidence>
<evidence type="ECO:0000313" key="8">
    <source>
        <dbReference type="EMBL" id="SDA53046.1"/>
    </source>
</evidence>
<evidence type="ECO:0000256" key="4">
    <source>
        <dbReference type="ARBA" id="ARBA00022989"/>
    </source>
</evidence>
<dbReference type="GO" id="GO:0005886">
    <property type="term" value="C:plasma membrane"/>
    <property type="evidence" value="ECO:0007669"/>
    <property type="project" value="UniProtKB-SubCell"/>
</dbReference>
<feature type="transmembrane region" description="Helical" evidence="6">
    <location>
        <begin position="233"/>
        <end position="252"/>
    </location>
</feature>
<evidence type="ECO:0000256" key="2">
    <source>
        <dbReference type="ARBA" id="ARBA00022475"/>
    </source>
</evidence>
<feature type="transmembrane region" description="Helical" evidence="6">
    <location>
        <begin position="131"/>
        <end position="149"/>
    </location>
</feature>
<keyword evidence="3 6" id="KW-0812">Transmembrane</keyword>
<dbReference type="Pfam" id="PF09335">
    <property type="entry name" value="VTT_dom"/>
    <property type="match status" value="1"/>
</dbReference>
<keyword evidence="2 6" id="KW-1003">Cell membrane</keyword>
<comment type="caution">
    <text evidence="6">Lacks conserved residue(s) required for the propagation of feature annotation.</text>
</comment>